<evidence type="ECO:0000313" key="2">
    <source>
        <dbReference type="Proteomes" id="UP000005466"/>
    </source>
</evidence>
<feature type="non-terminal residue" evidence="1">
    <location>
        <position position="47"/>
    </location>
</feature>
<evidence type="ECO:0000313" key="1">
    <source>
        <dbReference type="EMBL" id="EGH18907.1"/>
    </source>
</evidence>
<sequence length="47" mass="5192">APQRLRKVVLCNTAARIGNPDIWNPRIETVLRDGQSAMVALRDASFA</sequence>
<gene>
    <name evidence="1" type="ORF">Pgy4_38693</name>
</gene>
<organism evidence="1 2">
    <name type="scientific">Pseudomonas savastanoi pv. glycinea str. race 4</name>
    <dbReference type="NCBI Taxonomy" id="875330"/>
    <lineage>
        <taxon>Bacteria</taxon>
        <taxon>Pseudomonadati</taxon>
        <taxon>Pseudomonadota</taxon>
        <taxon>Gammaproteobacteria</taxon>
        <taxon>Pseudomonadales</taxon>
        <taxon>Pseudomonadaceae</taxon>
        <taxon>Pseudomonas</taxon>
    </lineage>
</organism>
<comment type="caution">
    <text evidence="1">The sequence shown here is derived from an EMBL/GenBank/DDBJ whole genome shotgun (WGS) entry which is preliminary data.</text>
</comment>
<dbReference type="AlphaFoldDB" id="F3CI15"/>
<accession>F3CI15</accession>
<reference evidence="1 2" key="1">
    <citation type="journal article" date="2011" name="PLoS Pathog.">
        <title>Dynamic evolution of pathogenicity revealed by sequencing and comparative genomics of 19 Pseudomonas syringae isolates.</title>
        <authorList>
            <person name="Baltrus D.A."/>
            <person name="Nishimura M.T."/>
            <person name="Romanchuk A."/>
            <person name="Chang J.H."/>
            <person name="Mukhtar M.S."/>
            <person name="Cherkis K."/>
            <person name="Roach J."/>
            <person name="Grant S.R."/>
            <person name="Jones C.D."/>
            <person name="Dangl J.L."/>
        </authorList>
    </citation>
    <scope>NUCLEOTIDE SEQUENCE [LARGE SCALE GENOMIC DNA]</scope>
    <source>
        <strain evidence="2">race 4</strain>
    </source>
</reference>
<dbReference type="Proteomes" id="UP000005466">
    <property type="component" value="Unassembled WGS sequence"/>
</dbReference>
<proteinExistence type="predicted"/>
<feature type="non-terminal residue" evidence="1">
    <location>
        <position position="1"/>
    </location>
</feature>
<protein>
    <submittedName>
        <fullName evidence="1">3-oxoadipate enol-lactonase</fullName>
    </submittedName>
</protein>
<dbReference type="EMBL" id="ADWY01003322">
    <property type="protein sequence ID" value="EGH18907.1"/>
    <property type="molecule type" value="Genomic_DNA"/>
</dbReference>
<name>F3CI15_PSESG</name>